<gene>
    <name evidence="13" type="ORF">RM844_05535</name>
</gene>
<dbReference type="Proteomes" id="UP001183410">
    <property type="component" value="Unassembled WGS sequence"/>
</dbReference>
<evidence type="ECO:0000256" key="11">
    <source>
        <dbReference type="SAM" id="SignalP"/>
    </source>
</evidence>
<dbReference type="CDD" id="cd03467">
    <property type="entry name" value="Rieske"/>
    <property type="match status" value="1"/>
</dbReference>
<keyword evidence="3" id="KW-0001">2Fe-2S</keyword>
<evidence type="ECO:0000313" key="14">
    <source>
        <dbReference type="Proteomes" id="UP001183410"/>
    </source>
</evidence>
<evidence type="ECO:0000259" key="12">
    <source>
        <dbReference type="PROSITE" id="PS51296"/>
    </source>
</evidence>
<protein>
    <recommendedName>
        <fullName evidence="2">Cytochrome bc1 complex Rieske iron-sulfur subunit</fullName>
    </recommendedName>
    <alternativeName>
        <fullName evidence="8">Cytochrome bc1 reductase complex subunit QcrA</fullName>
    </alternativeName>
</protein>
<evidence type="ECO:0000256" key="2">
    <source>
        <dbReference type="ARBA" id="ARBA00015816"/>
    </source>
</evidence>
<keyword evidence="5" id="KW-0408">Iron</keyword>
<dbReference type="InterPro" id="IPR036922">
    <property type="entry name" value="Rieske_2Fe-2S_sf"/>
</dbReference>
<evidence type="ECO:0000256" key="10">
    <source>
        <dbReference type="SAM" id="MobiDB-lite"/>
    </source>
</evidence>
<sequence>MNGPVTTRRAAVLAGAAGLAAAALTACGSDDGESNDEDGPSESGGPTESGSDAPESEAPAEGGGEELVATSEVPVGGGTILTDPQVVVTQPTEGEFVAFSSICTHQGCPVSQIAEGAIICTCHNSRFDIRDGSVLEGPAMAPLPAEPITVDGERVLRG</sequence>
<evidence type="ECO:0000256" key="6">
    <source>
        <dbReference type="ARBA" id="ARBA00023014"/>
    </source>
</evidence>
<proteinExistence type="predicted"/>
<dbReference type="PROSITE" id="PS51296">
    <property type="entry name" value="RIESKE"/>
    <property type="match status" value="1"/>
</dbReference>
<dbReference type="InterPro" id="IPR014349">
    <property type="entry name" value="Rieske_Fe-S_prot"/>
</dbReference>
<accession>A0ABU2JL90</accession>
<comment type="function">
    <text evidence="1">Iron-sulfur subunit of the cytochrome bc1 complex, an essential component of the respiratory electron transport chain required for ATP synthesis. The bc1 complex catalyzes the oxidation of menaquinol and the reduction of cytochrome c in the respiratory chain. The bc1 complex operates through a Q-cycle mechanism that couples electron transfer to generation of the proton gradient that drives ATP synthesis.</text>
</comment>
<dbReference type="PANTHER" id="PTHR10134">
    <property type="entry name" value="CYTOCHROME B-C1 COMPLEX SUBUNIT RIESKE, MITOCHONDRIAL"/>
    <property type="match status" value="1"/>
</dbReference>
<reference evidence="14" key="1">
    <citation type="submission" date="2023-07" db="EMBL/GenBank/DDBJ databases">
        <title>30 novel species of actinomycetes from the DSMZ collection.</title>
        <authorList>
            <person name="Nouioui I."/>
        </authorList>
    </citation>
    <scope>NUCLEOTIDE SEQUENCE [LARGE SCALE GENOMIC DNA]</scope>
    <source>
        <strain evidence="14">DSM 44915</strain>
    </source>
</reference>
<evidence type="ECO:0000256" key="4">
    <source>
        <dbReference type="ARBA" id="ARBA00022723"/>
    </source>
</evidence>
<evidence type="ECO:0000256" key="1">
    <source>
        <dbReference type="ARBA" id="ARBA00002494"/>
    </source>
</evidence>
<dbReference type="Pfam" id="PF00355">
    <property type="entry name" value="Rieske"/>
    <property type="match status" value="1"/>
</dbReference>
<evidence type="ECO:0000256" key="5">
    <source>
        <dbReference type="ARBA" id="ARBA00023004"/>
    </source>
</evidence>
<comment type="caution">
    <text evidence="13">The sequence shown here is derived from an EMBL/GenBank/DDBJ whole genome shotgun (WGS) entry which is preliminary data.</text>
</comment>
<organism evidence="13 14">
    <name type="scientific">Streptomyces chisholmiae</name>
    <dbReference type="NCBI Taxonomy" id="3075540"/>
    <lineage>
        <taxon>Bacteria</taxon>
        <taxon>Bacillati</taxon>
        <taxon>Actinomycetota</taxon>
        <taxon>Actinomycetes</taxon>
        <taxon>Kitasatosporales</taxon>
        <taxon>Streptomycetaceae</taxon>
        <taxon>Streptomyces</taxon>
    </lineage>
</organism>
<dbReference type="Gene3D" id="2.102.10.10">
    <property type="entry name" value="Rieske [2Fe-2S] iron-sulphur domain"/>
    <property type="match status" value="1"/>
</dbReference>
<evidence type="ECO:0000256" key="7">
    <source>
        <dbReference type="ARBA" id="ARBA00023157"/>
    </source>
</evidence>
<dbReference type="SUPFAM" id="SSF50022">
    <property type="entry name" value="ISP domain"/>
    <property type="match status" value="1"/>
</dbReference>
<feature type="region of interest" description="Disordered" evidence="10">
    <location>
        <begin position="27"/>
        <end position="80"/>
    </location>
</feature>
<feature type="compositionally biased region" description="Acidic residues" evidence="10">
    <location>
        <begin position="30"/>
        <end position="40"/>
    </location>
</feature>
<dbReference type="RefSeq" id="WP_311665421.1">
    <property type="nucleotide sequence ID" value="NZ_JAVREO010000003.1"/>
</dbReference>
<feature type="chain" id="PRO_5046080506" description="Cytochrome bc1 complex Rieske iron-sulfur subunit" evidence="11">
    <location>
        <begin position="29"/>
        <end position="158"/>
    </location>
</feature>
<dbReference type="InterPro" id="IPR017941">
    <property type="entry name" value="Rieske_2Fe-2S"/>
</dbReference>
<dbReference type="EMBL" id="JAVREO010000003">
    <property type="protein sequence ID" value="MDT0265751.1"/>
    <property type="molecule type" value="Genomic_DNA"/>
</dbReference>
<dbReference type="PRINTS" id="PR00162">
    <property type="entry name" value="RIESKE"/>
</dbReference>
<comment type="cofactor">
    <cofactor evidence="9">
        <name>[2Fe-2S] cluster</name>
        <dbReference type="ChEBI" id="CHEBI:190135"/>
    </cofactor>
</comment>
<feature type="compositionally biased region" description="Low complexity" evidence="10">
    <location>
        <begin position="41"/>
        <end position="60"/>
    </location>
</feature>
<name>A0ABU2JL90_9ACTN</name>
<feature type="domain" description="Rieske" evidence="12">
    <location>
        <begin position="65"/>
        <end position="157"/>
    </location>
</feature>
<keyword evidence="11" id="KW-0732">Signal</keyword>
<evidence type="ECO:0000256" key="3">
    <source>
        <dbReference type="ARBA" id="ARBA00022714"/>
    </source>
</evidence>
<evidence type="ECO:0000313" key="13">
    <source>
        <dbReference type="EMBL" id="MDT0265751.1"/>
    </source>
</evidence>
<evidence type="ECO:0000256" key="9">
    <source>
        <dbReference type="ARBA" id="ARBA00034078"/>
    </source>
</evidence>
<keyword evidence="4" id="KW-0479">Metal-binding</keyword>
<keyword evidence="7" id="KW-1015">Disulfide bond</keyword>
<keyword evidence="14" id="KW-1185">Reference proteome</keyword>
<keyword evidence="6" id="KW-0411">Iron-sulfur</keyword>
<evidence type="ECO:0000256" key="8">
    <source>
        <dbReference type="ARBA" id="ARBA00029586"/>
    </source>
</evidence>
<dbReference type="InterPro" id="IPR005805">
    <property type="entry name" value="Rieske_Fe-S_prot_C"/>
</dbReference>
<feature type="signal peptide" evidence="11">
    <location>
        <begin position="1"/>
        <end position="28"/>
    </location>
</feature>